<reference evidence="1 2" key="1">
    <citation type="journal article" date="2018" name="Front. Plant Sci.">
        <title>Red Clover (Trifolium pratense) and Zigzag Clover (T. medium) - A Picture of Genomic Similarities and Differences.</title>
        <authorList>
            <person name="Dluhosova J."/>
            <person name="Istvanek J."/>
            <person name="Nedelnik J."/>
            <person name="Repkova J."/>
        </authorList>
    </citation>
    <scope>NUCLEOTIDE SEQUENCE [LARGE SCALE GENOMIC DNA]</scope>
    <source>
        <strain evidence="2">cv. 10/8</strain>
        <tissue evidence="1">Leaf</tissue>
    </source>
</reference>
<evidence type="ECO:0000313" key="1">
    <source>
        <dbReference type="EMBL" id="MCI08049.1"/>
    </source>
</evidence>
<comment type="caution">
    <text evidence="1">The sequence shown here is derived from an EMBL/GenBank/DDBJ whole genome shotgun (WGS) entry which is preliminary data.</text>
</comment>
<feature type="non-terminal residue" evidence="1">
    <location>
        <position position="1"/>
    </location>
</feature>
<sequence>VKSVDFTCGRKYTLYLREDIADMEAAAKMFEQEDRILDEISKQSKSDQDMYSYPLSDMFQRAEANGYERYCELKLDSIIEFYTTPEQSTNNQECGTQNQFVLGHCSEVHTPEASEISFSAASTLCSLSEPLDCSSAPKNVSFMNMNMVFEY</sequence>
<proteinExistence type="predicted"/>
<accession>A0A392P985</accession>
<keyword evidence="1" id="KW-0489">Methyltransferase</keyword>
<dbReference type="AlphaFoldDB" id="A0A392P985"/>
<dbReference type="EMBL" id="LXQA010067597">
    <property type="protein sequence ID" value="MCI08049.1"/>
    <property type="molecule type" value="Genomic_DNA"/>
</dbReference>
<dbReference type="Proteomes" id="UP000265520">
    <property type="component" value="Unassembled WGS sequence"/>
</dbReference>
<dbReference type="GO" id="GO:0008168">
    <property type="term" value="F:methyltransferase activity"/>
    <property type="evidence" value="ECO:0007669"/>
    <property type="project" value="UniProtKB-KW"/>
</dbReference>
<keyword evidence="1" id="KW-0808">Transferase</keyword>
<protein>
    <submittedName>
        <fullName evidence="1">Lysine-specific demethylase 5B</fullName>
    </submittedName>
</protein>
<name>A0A392P985_9FABA</name>
<evidence type="ECO:0000313" key="2">
    <source>
        <dbReference type="Proteomes" id="UP000265520"/>
    </source>
</evidence>
<organism evidence="1 2">
    <name type="scientific">Trifolium medium</name>
    <dbReference type="NCBI Taxonomy" id="97028"/>
    <lineage>
        <taxon>Eukaryota</taxon>
        <taxon>Viridiplantae</taxon>
        <taxon>Streptophyta</taxon>
        <taxon>Embryophyta</taxon>
        <taxon>Tracheophyta</taxon>
        <taxon>Spermatophyta</taxon>
        <taxon>Magnoliopsida</taxon>
        <taxon>eudicotyledons</taxon>
        <taxon>Gunneridae</taxon>
        <taxon>Pentapetalae</taxon>
        <taxon>rosids</taxon>
        <taxon>fabids</taxon>
        <taxon>Fabales</taxon>
        <taxon>Fabaceae</taxon>
        <taxon>Papilionoideae</taxon>
        <taxon>50 kb inversion clade</taxon>
        <taxon>NPAAA clade</taxon>
        <taxon>Hologalegina</taxon>
        <taxon>IRL clade</taxon>
        <taxon>Trifolieae</taxon>
        <taxon>Trifolium</taxon>
    </lineage>
</organism>
<keyword evidence="2" id="KW-1185">Reference proteome</keyword>
<dbReference type="GO" id="GO:0032259">
    <property type="term" value="P:methylation"/>
    <property type="evidence" value="ECO:0007669"/>
    <property type="project" value="UniProtKB-KW"/>
</dbReference>